<gene>
    <name evidence="1" type="ORF">METZ01_LOCUS474979</name>
</gene>
<dbReference type="AlphaFoldDB" id="A0A383BS21"/>
<dbReference type="Gene3D" id="1.10.510.10">
    <property type="entry name" value="Transferase(Phosphotransferase) domain 1"/>
    <property type="match status" value="1"/>
</dbReference>
<dbReference type="Pfam" id="PF06293">
    <property type="entry name" value="Kdo"/>
    <property type="match status" value="1"/>
</dbReference>
<evidence type="ECO:0008006" key="2">
    <source>
        <dbReference type="Google" id="ProtNLM"/>
    </source>
</evidence>
<name>A0A383BS21_9ZZZZ</name>
<reference evidence="1" key="1">
    <citation type="submission" date="2018-05" db="EMBL/GenBank/DDBJ databases">
        <authorList>
            <person name="Lanie J.A."/>
            <person name="Ng W.-L."/>
            <person name="Kazmierczak K.M."/>
            <person name="Andrzejewski T.M."/>
            <person name="Davidsen T.M."/>
            <person name="Wayne K.J."/>
            <person name="Tettelin H."/>
            <person name="Glass J.I."/>
            <person name="Rusch D."/>
            <person name="Podicherti R."/>
            <person name="Tsui H.-C.T."/>
            <person name="Winkler M.E."/>
        </authorList>
    </citation>
    <scope>NUCLEOTIDE SEQUENCE</scope>
</reference>
<dbReference type="EMBL" id="UINC01202362">
    <property type="protein sequence ID" value="SVE22125.1"/>
    <property type="molecule type" value="Genomic_DNA"/>
</dbReference>
<feature type="non-terminal residue" evidence="1">
    <location>
        <position position="1"/>
    </location>
</feature>
<accession>A0A383BS21</accession>
<proteinExistence type="predicted"/>
<dbReference type="SUPFAM" id="SSF56112">
    <property type="entry name" value="Protein kinase-like (PK-like)"/>
    <property type="match status" value="1"/>
</dbReference>
<evidence type="ECO:0000313" key="1">
    <source>
        <dbReference type="EMBL" id="SVE22125.1"/>
    </source>
</evidence>
<organism evidence="1">
    <name type="scientific">marine metagenome</name>
    <dbReference type="NCBI Taxonomy" id="408172"/>
    <lineage>
        <taxon>unclassified sequences</taxon>
        <taxon>metagenomes</taxon>
        <taxon>ecological metagenomes</taxon>
    </lineage>
</organism>
<dbReference type="InterPro" id="IPR011009">
    <property type="entry name" value="Kinase-like_dom_sf"/>
</dbReference>
<sequence length="173" mass="20147">VLALNAPWWRRQTEWLAFEDFSNAQTFSSCYSNQIASEAGMQALLIAVGRFVGQLHESRWWHRDLNSSNLLVRASADATYEFCIVDINRMRRTRRMNQYKRIHDLVRLGISRSDYETLLKAYCDATGVVVDTSMLRRALNHSQQLHAARQAGSYLRWWFKVSYQLGKVRNLGT</sequence>
<protein>
    <recommendedName>
        <fullName evidence="2">Protein kinase domain-containing protein</fullName>
    </recommendedName>
</protein>